<evidence type="ECO:0000256" key="6">
    <source>
        <dbReference type="ARBA" id="ARBA00023004"/>
    </source>
</evidence>
<comment type="cofactor">
    <cofactor evidence="1 8">
        <name>heme</name>
        <dbReference type="ChEBI" id="CHEBI:30413"/>
    </cofactor>
</comment>
<keyword evidence="4 8" id="KW-0479">Metal-binding</keyword>
<dbReference type="InterPro" id="IPR050196">
    <property type="entry name" value="Cytochrome_P450_Monoox"/>
</dbReference>
<protein>
    <recommendedName>
        <fullName evidence="12">Cytochrome P450</fullName>
    </recommendedName>
</protein>
<evidence type="ECO:0000256" key="8">
    <source>
        <dbReference type="PIRSR" id="PIRSR602401-1"/>
    </source>
</evidence>
<comment type="similarity">
    <text evidence="2 9">Belongs to the cytochrome P450 family.</text>
</comment>
<dbReference type="OrthoDB" id="1470350at2759"/>
<reference evidence="10 11" key="1">
    <citation type="submission" date="2019-01" db="EMBL/GenBank/DDBJ databases">
        <authorList>
            <person name="Sayadi A."/>
        </authorList>
    </citation>
    <scope>NUCLEOTIDE SEQUENCE [LARGE SCALE GENOMIC DNA]</scope>
</reference>
<evidence type="ECO:0000256" key="1">
    <source>
        <dbReference type="ARBA" id="ARBA00001971"/>
    </source>
</evidence>
<dbReference type="GO" id="GO:0004497">
    <property type="term" value="F:monooxygenase activity"/>
    <property type="evidence" value="ECO:0007669"/>
    <property type="project" value="UniProtKB-KW"/>
</dbReference>
<keyword evidence="6 8" id="KW-0408">Iron</keyword>
<dbReference type="PROSITE" id="PS00086">
    <property type="entry name" value="CYTOCHROME_P450"/>
    <property type="match status" value="1"/>
</dbReference>
<dbReference type="InterPro" id="IPR036396">
    <property type="entry name" value="Cyt_P450_sf"/>
</dbReference>
<evidence type="ECO:0000256" key="9">
    <source>
        <dbReference type="RuleBase" id="RU000461"/>
    </source>
</evidence>
<dbReference type="Proteomes" id="UP000410492">
    <property type="component" value="Unassembled WGS sequence"/>
</dbReference>
<evidence type="ECO:0000256" key="2">
    <source>
        <dbReference type="ARBA" id="ARBA00010617"/>
    </source>
</evidence>
<dbReference type="PANTHER" id="PTHR24291:SF187">
    <property type="entry name" value="CYTOCHROME P450 4AE1-RELATED"/>
    <property type="match status" value="1"/>
</dbReference>
<evidence type="ECO:0008006" key="12">
    <source>
        <dbReference type="Google" id="ProtNLM"/>
    </source>
</evidence>
<evidence type="ECO:0000256" key="7">
    <source>
        <dbReference type="ARBA" id="ARBA00023033"/>
    </source>
</evidence>
<evidence type="ECO:0000313" key="11">
    <source>
        <dbReference type="Proteomes" id="UP000410492"/>
    </source>
</evidence>
<dbReference type="Pfam" id="PF00067">
    <property type="entry name" value="p450"/>
    <property type="match status" value="1"/>
</dbReference>
<dbReference type="GO" id="GO:0020037">
    <property type="term" value="F:heme binding"/>
    <property type="evidence" value="ECO:0007669"/>
    <property type="project" value="InterPro"/>
</dbReference>
<dbReference type="InterPro" id="IPR017972">
    <property type="entry name" value="Cyt_P450_CS"/>
</dbReference>
<dbReference type="GO" id="GO:0005506">
    <property type="term" value="F:iron ion binding"/>
    <property type="evidence" value="ECO:0007669"/>
    <property type="project" value="InterPro"/>
</dbReference>
<keyword evidence="11" id="KW-1185">Reference proteome</keyword>
<evidence type="ECO:0000256" key="3">
    <source>
        <dbReference type="ARBA" id="ARBA00022617"/>
    </source>
</evidence>
<dbReference type="InterPro" id="IPR002401">
    <property type="entry name" value="Cyt_P450_E_grp-I"/>
</dbReference>
<dbReference type="PANTHER" id="PTHR24291">
    <property type="entry name" value="CYTOCHROME P450 FAMILY 4"/>
    <property type="match status" value="1"/>
</dbReference>
<sequence length="416" mass="47881">MIVSCDYDLLEFVLSSPTILDKSIDYRYLHRWLGTGLITANGGPKWKKHRKLLTPSFHFAILQKFIPIFESNGDILVEKLGKVQGKDIDIYEYSHLFALDVICESSMGVSINAQKVEDSEYVKNVELLCRLATERQCTFYLRPDMLYWLSPNYYREKRAVKQVHNFTDSVIDSRIQTLQNSTNDPNDTPGKAVPFLDLLLKSTVDGRPLTKEEVREEADAFMFAGHDTTGACMSFVLYLLASHQDVQEHALEEQKTIFCEDIDRPSTFDDLQRMKYLECVIKESLRLYPTVPLFGRNTGQPVIYKGNVIPEDVDIAVNVYEMHRDPEYFPNPDKFDPTRFEAMDGTKPYCFIPFSAGPRNCMGQKYAMLELKSVLSKILRAFRLLPTVPEHQLKLTSEGVLKSYNGIYIRIVKRTF</sequence>
<gene>
    <name evidence="10" type="ORF">CALMAC_LOCUS12537</name>
</gene>
<evidence type="ECO:0000256" key="4">
    <source>
        <dbReference type="ARBA" id="ARBA00022723"/>
    </source>
</evidence>
<keyword evidence="3 8" id="KW-0349">Heme</keyword>
<evidence type="ECO:0000313" key="10">
    <source>
        <dbReference type="EMBL" id="VEN52370.1"/>
    </source>
</evidence>
<dbReference type="PRINTS" id="PR00463">
    <property type="entry name" value="EP450I"/>
</dbReference>
<dbReference type="CDD" id="cd20628">
    <property type="entry name" value="CYP4"/>
    <property type="match status" value="1"/>
</dbReference>
<dbReference type="Gene3D" id="1.10.630.10">
    <property type="entry name" value="Cytochrome P450"/>
    <property type="match status" value="1"/>
</dbReference>
<dbReference type="InterPro" id="IPR001128">
    <property type="entry name" value="Cyt_P450"/>
</dbReference>
<dbReference type="AlphaFoldDB" id="A0A653CWS4"/>
<keyword evidence="7 9" id="KW-0503">Monooxygenase</keyword>
<accession>A0A653CWS4</accession>
<organism evidence="10 11">
    <name type="scientific">Callosobruchus maculatus</name>
    <name type="common">Southern cowpea weevil</name>
    <name type="synonym">Pulse bruchid</name>
    <dbReference type="NCBI Taxonomy" id="64391"/>
    <lineage>
        <taxon>Eukaryota</taxon>
        <taxon>Metazoa</taxon>
        <taxon>Ecdysozoa</taxon>
        <taxon>Arthropoda</taxon>
        <taxon>Hexapoda</taxon>
        <taxon>Insecta</taxon>
        <taxon>Pterygota</taxon>
        <taxon>Neoptera</taxon>
        <taxon>Endopterygota</taxon>
        <taxon>Coleoptera</taxon>
        <taxon>Polyphaga</taxon>
        <taxon>Cucujiformia</taxon>
        <taxon>Chrysomeloidea</taxon>
        <taxon>Chrysomelidae</taxon>
        <taxon>Bruchinae</taxon>
        <taxon>Bruchini</taxon>
        <taxon>Callosobruchus</taxon>
    </lineage>
</organism>
<proteinExistence type="inferred from homology"/>
<name>A0A653CWS4_CALMS</name>
<dbReference type="EMBL" id="CAACVG010009186">
    <property type="protein sequence ID" value="VEN52370.1"/>
    <property type="molecule type" value="Genomic_DNA"/>
</dbReference>
<dbReference type="PRINTS" id="PR00385">
    <property type="entry name" value="P450"/>
</dbReference>
<evidence type="ECO:0000256" key="5">
    <source>
        <dbReference type="ARBA" id="ARBA00023002"/>
    </source>
</evidence>
<dbReference type="GO" id="GO:0016705">
    <property type="term" value="F:oxidoreductase activity, acting on paired donors, with incorporation or reduction of molecular oxygen"/>
    <property type="evidence" value="ECO:0007669"/>
    <property type="project" value="InterPro"/>
</dbReference>
<feature type="binding site" description="axial binding residue" evidence="8">
    <location>
        <position position="361"/>
    </location>
    <ligand>
        <name>heme</name>
        <dbReference type="ChEBI" id="CHEBI:30413"/>
    </ligand>
    <ligandPart>
        <name>Fe</name>
        <dbReference type="ChEBI" id="CHEBI:18248"/>
    </ligandPart>
</feature>
<dbReference type="SUPFAM" id="SSF48264">
    <property type="entry name" value="Cytochrome P450"/>
    <property type="match status" value="1"/>
</dbReference>
<keyword evidence="5 9" id="KW-0560">Oxidoreductase</keyword>